<gene>
    <name evidence="2" type="ORF">EUA93_07895</name>
</gene>
<sequence length="214" mass="22970">MSRTGRSLRLPVEAVVRTARHEERTMGITTVDQIVTADGYASEPDGGLSFFDAFDQTGDRTDQGQLEWLQGVDAILLGRRTYEMFSSYWPTPAADGDAVAEWINAAPRHVVSATLDSAPWGDHAAAEVHGDGALAAVSALRERYDSVVVWGSLDLTDALFAAGEVDVLRLRTVPVVIGAGRSFVPSSLGRQRLALEGSTAQATGHVATSYRVLR</sequence>
<dbReference type="InterPro" id="IPR024072">
    <property type="entry name" value="DHFR-like_dom_sf"/>
</dbReference>
<dbReference type="GO" id="GO:0009231">
    <property type="term" value="P:riboflavin biosynthetic process"/>
    <property type="evidence" value="ECO:0007669"/>
    <property type="project" value="InterPro"/>
</dbReference>
<proteinExistence type="predicted"/>
<organism evidence="2 3">
    <name type="scientific">Nocardioides oleivorans</name>
    <dbReference type="NCBI Taxonomy" id="273676"/>
    <lineage>
        <taxon>Bacteria</taxon>
        <taxon>Bacillati</taxon>
        <taxon>Actinomycetota</taxon>
        <taxon>Actinomycetes</taxon>
        <taxon>Propionibacteriales</taxon>
        <taxon>Nocardioidaceae</taxon>
        <taxon>Nocardioides</taxon>
    </lineage>
</organism>
<dbReference type="Gene3D" id="3.40.430.10">
    <property type="entry name" value="Dihydrofolate Reductase, subunit A"/>
    <property type="match status" value="1"/>
</dbReference>
<accession>A0A4Q2S2F4</accession>
<evidence type="ECO:0000313" key="3">
    <source>
        <dbReference type="Proteomes" id="UP000294071"/>
    </source>
</evidence>
<dbReference type="AlphaFoldDB" id="A0A4Q2S2F4"/>
<dbReference type="GO" id="GO:0008703">
    <property type="term" value="F:5-amino-6-(5-phosphoribosylamino)uracil reductase activity"/>
    <property type="evidence" value="ECO:0007669"/>
    <property type="project" value="InterPro"/>
</dbReference>
<reference evidence="2 3" key="1">
    <citation type="submission" date="2019-01" db="EMBL/GenBank/DDBJ databases">
        <title>Novel species of Nocardioides.</title>
        <authorList>
            <person name="Liu Q."/>
            <person name="Xin Y.-H."/>
        </authorList>
    </citation>
    <scope>NUCLEOTIDE SEQUENCE [LARGE SCALE GENOMIC DNA]</scope>
    <source>
        <strain evidence="2 3">CGMCC 4.6882</strain>
    </source>
</reference>
<dbReference type="Pfam" id="PF01872">
    <property type="entry name" value="RibD_C"/>
    <property type="match status" value="1"/>
</dbReference>
<keyword evidence="3" id="KW-1185">Reference proteome</keyword>
<dbReference type="OrthoDB" id="2313602at2"/>
<protein>
    <submittedName>
        <fullName evidence="2">Reductase</fullName>
    </submittedName>
</protein>
<evidence type="ECO:0000259" key="1">
    <source>
        <dbReference type="Pfam" id="PF01872"/>
    </source>
</evidence>
<dbReference type="EMBL" id="SDWT01000001">
    <property type="protein sequence ID" value="RYB94273.1"/>
    <property type="molecule type" value="Genomic_DNA"/>
</dbReference>
<dbReference type="InterPro" id="IPR002734">
    <property type="entry name" value="RibDG_C"/>
</dbReference>
<dbReference type="SUPFAM" id="SSF53597">
    <property type="entry name" value="Dihydrofolate reductase-like"/>
    <property type="match status" value="1"/>
</dbReference>
<feature type="domain" description="Bacterial bifunctional deaminase-reductase C-terminal" evidence="1">
    <location>
        <begin position="31"/>
        <end position="204"/>
    </location>
</feature>
<name>A0A4Q2S2F4_9ACTN</name>
<evidence type="ECO:0000313" key="2">
    <source>
        <dbReference type="EMBL" id="RYB94273.1"/>
    </source>
</evidence>
<dbReference type="Proteomes" id="UP000294071">
    <property type="component" value="Unassembled WGS sequence"/>
</dbReference>
<comment type="caution">
    <text evidence="2">The sequence shown here is derived from an EMBL/GenBank/DDBJ whole genome shotgun (WGS) entry which is preliminary data.</text>
</comment>